<evidence type="ECO:0000256" key="6">
    <source>
        <dbReference type="ARBA" id="ARBA00023136"/>
    </source>
</evidence>
<feature type="transmembrane region" description="Helical" evidence="8">
    <location>
        <begin position="317"/>
        <end position="336"/>
    </location>
</feature>
<dbReference type="GO" id="GO:0005886">
    <property type="term" value="C:plasma membrane"/>
    <property type="evidence" value="ECO:0007669"/>
    <property type="project" value="UniProtKB-SubCell"/>
</dbReference>
<dbReference type="PROSITE" id="PS01219">
    <property type="entry name" value="AMMONIUM_TRANSP"/>
    <property type="match status" value="1"/>
</dbReference>
<dbReference type="Gene3D" id="1.10.3430.10">
    <property type="entry name" value="Ammonium transporter AmtB like domains"/>
    <property type="match status" value="1"/>
</dbReference>
<dbReference type="PANTHER" id="PTHR43029:SF10">
    <property type="entry name" value="AMMONIUM TRANSPORTER MEP2"/>
    <property type="match status" value="1"/>
</dbReference>
<feature type="transmembrane region" description="Helical" evidence="8">
    <location>
        <begin position="293"/>
        <end position="311"/>
    </location>
</feature>
<evidence type="ECO:0000313" key="10">
    <source>
        <dbReference type="EMBL" id="RKU40394.1"/>
    </source>
</evidence>
<feature type="transmembrane region" description="Helical" evidence="8">
    <location>
        <begin position="161"/>
        <end position="184"/>
    </location>
</feature>
<dbReference type="STRING" id="177199.A0A420XXK6"/>
<dbReference type="GO" id="GO:0008519">
    <property type="term" value="F:ammonium channel activity"/>
    <property type="evidence" value="ECO:0007669"/>
    <property type="project" value="InterPro"/>
</dbReference>
<comment type="subcellular location">
    <subcellularLocation>
        <location evidence="8">Cell membrane</location>
        <topology evidence="8">Multi-pass membrane protein</topology>
    </subcellularLocation>
    <subcellularLocation>
        <location evidence="1">Membrane</location>
        <topology evidence="1">Multi-pass membrane protein</topology>
    </subcellularLocation>
</comment>
<feature type="transmembrane region" description="Helical" evidence="8">
    <location>
        <begin position="265"/>
        <end position="286"/>
    </location>
</feature>
<dbReference type="FunFam" id="1.10.3430.10:FF:000003">
    <property type="entry name" value="Ammonium transporter"/>
    <property type="match status" value="1"/>
</dbReference>
<dbReference type="PANTHER" id="PTHR43029">
    <property type="entry name" value="AMMONIUM TRANSPORTER MEP2"/>
    <property type="match status" value="1"/>
</dbReference>
<evidence type="ECO:0000256" key="1">
    <source>
        <dbReference type="ARBA" id="ARBA00004141"/>
    </source>
</evidence>
<feature type="transmembrane region" description="Helical" evidence="8">
    <location>
        <begin position="348"/>
        <end position="370"/>
    </location>
</feature>
<evidence type="ECO:0000256" key="4">
    <source>
        <dbReference type="ARBA" id="ARBA00022692"/>
    </source>
</evidence>
<dbReference type="Proteomes" id="UP000275385">
    <property type="component" value="Unassembled WGS sequence"/>
</dbReference>
<evidence type="ECO:0000256" key="2">
    <source>
        <dbReference type="ARBA" id="ARBA00005887"/>
    </source>
</evidence>
<proteinExistence type="inferred from homology"/>
<dbReference type="InterPro" id="IPR001905">
    <property type="entry name" value="Ammonium_transpt"/>
</dbReference>
<dbReference type="InterPro" id="IPR018047">
    <property type="entry name" value="Ammonium_transpt_CS"/>
</dbReference>
<feature type="transmembrane region" description="Helical" evidence="8">
    <location>
        <begin position="133"/>
        <end position="154"/>
    </location>
</feature>
<dbReference type="InterPro" id="IPR002229">
    <property type="entry name" value="RhesusRHD"/>
</dbReference>
<evidence type="ECO:0000256" key="5">
    <source>
        <dbReference type="ARBA" id="ARBA00022989"/>
    </source>
</evidence>
<feature type="transmembrane region" description="Helical" evidence="8">
    <location>
        <begin position="76"/>
        <end position="94"/>
    </location>
</feature>
<feature type="transmembrane region" description="Helical" evidence="8">
    <location>
        <begin position="402"/>
        <end position="420"/>
    </location>
</feature>
<feature type="domain" description="Ammonium transporter AmtB-like" evidence="9">
    <location>
        <begin position="44"/>
        <end position="449"/>
    </location>
</feature>
<evidence type="ECO:0000256" key="7">
    <source>
        <dbReference type="ARBA" id="ARBA00023177"/>
    </source>
</evidence>
<keyword evidence="4 8" id="KW-0812">Transmembrane</keyword>
<dbReference type="Pfam" id="PF00909">
    <property type="entry name" value="Ammonium_transp"/>
    <property type="match status" value="1"/>
</dbReference>
<evidence type="ECO:0000256" key="8">
    <source>
        <dbReference type="RuleBase" id="RU362002"/>
    </source>
</evidence>
<dbReference type="InterPro" id="IPR024041">
    <property type="entry name" value="NH4_transpt_AmtB-like_dom"/>
</dbReference>
<keyword evidence="3 8" id="KW-0813">Transport</keyword>
<keyword evidence="7 8" id="KW-0924">Ammonia transport</keyword>
<accession>A0A420XXK6</accession>
<comment type="caution">
    <text evidence="10">The sequence shown here is derived from an EMBL/GenBank/DDBJ whole genome shotgun (WGS) entry which is preliminary data.</text>
</comment>
<keyword evidence="11" id="KW-1185">Reference proteome</keyword>
<reference evidence="10 11" key="1">
    <citation type="submission" date="2018-08" db="EMBL/GenBank/DDBJ databases">
        <title>Draft genome of the lignicolous fungus Coniochaeta pulveracea.</title>
        <authorList>
            <person name="Borstlap C.J."/>
            <person name="De Witt R.N."/>
            <person name="Botha A."/>
            <person name="Volschenk H."/>
        </authorList>
    </citation>
    <scope>NUCLEOTIDE SEQUENCE [LARGE SCALE GENOMIC DNA]</scope>
    <source>
        <strain evidence="10 11">CAB683</strain>
    </source>
</reference>
<dbReference type="InterPro" id="IPR029020">
    <property type="entry name" value="Ammonium/urea_transptr"/>
</dbReference>
<feature type="transmembrane region" description="Helical" evidence="8">
    <location>
        <begin position="235"/>
        <end position="253"/>
    </location>
</feature>
<dbReference type="AlphaFoldDB" id="A0A420XXK6"/>
<evidence type="ECO:0000256" key="3">
    <source>
        <dbReference type="ARBA" id="ARBA00022448"/>
    </source>
</evidence>
<evidence type="ECO:0000313" key="11">
    <source>
        <dbReference type="Proteomes" id="UP000275385"/>
    </source>
</evidence>
<feature type="transmembrane region" description="Helical" evidence="8">
    <location>
        <begin position="43"/>
        <end position="64"/>
    </location>
</feature>
<evidence type="ECO:0000259" key="9">
    <source>
        <dbReference type="Pfam" id="PF00909"/>
    </source>
</evidence>
<dbReference type="NCBIfam" id="TIGR00836">
    <property type="entry name" value="amt"/>
    <property type="match status" value="1"/>
</dbReference>
<sequence length="520" mass="56010">MVVIDGIDLDAYYVPKVPYNGTGSTGGNSQTDDLNIWYETGDIAWMITATALVLLMIPGVGFFYSGLARRKSALSLIWLSVMATAVTTFQWFFWGYSLTFSHTAGRFIGNLSNFGFRNVLAQPSVGSTRVPDLLFAVYQGMFSAITVALATGAVAERGRMLPCLVFMFIWATVIYDPIACWTWNPSGWSNKMGGLDFAGGTPVHIASGAAALAYSMMLGKRRGHGTHELNYRPHNVTHIVVGTVFLWVGWFGFNAGSALSANLRAVMAAVVTNLAACCGGITWCVLDYRLERKWSTVGFCSGVVAGLVAITPGSGYVPVWASVIYGVLGAGFANYGTKVKFLLRIDDALDIFAVHGIGGLVGNILTAFFASKSIAHLDGLTIIKGGWVDHNWIQLGYQVADSVSGGCYSFVGTTLILFLLNKIPGMHLRATEEAEILGIDDAEIGEFAYDYVELTREVLNDAEGEEAGSMFSGVHGERMELQTRVGLHTHVLAGGTGREKKDWPDGVPLAERVYSGHAVP</sequence>
<comment type="similarity">
    <text evidence="2 8">Belongs to the ammonia transporter channel (TC 1.A.11.2) family.</text>
</comment>
<organism evidence="10 11">
    <name type="scientific">Coniochaeta pulveracea</name>
    <dbReference type="NCBI Taxonomy" id="177199"/>
    <lineage>
        <taxon>Eukaryota</taxon>
        <taxon>Fungi</taxon>
        <taxon>Dikarya</taxon>
        <taxon>Ascomycota</taxon>
        <taxon>Pezizomycotina</taxon>
        <taxon>Sordariomycetes</taxon>
        <taxon>Sordariomycetidae</taxon>
        <taxon>Coniochaetales</taxon>
        <taxon>Coniochaetaceae</taxon>
        <taxon>Coniochaeta</taxon>
    </lineage>
</organism>
<dbReference type="SUPFAM" id="SSF111352">
    <property type="entry name" value="Ammonium transporter"/>
    <property type="match status" value="1"/>
</dbReference>
<gene>
    <name evidence="10" type="primary">AMT1_1</name>
    <name evidence="10" type="ORF">DL546_002761</name>
</gene>
<dbReference type="OrthoDB" id="534912at2759"/>
<name>A0A420XXK6_9PEZI</name>
<protein>
    <recommendedName>
        <fullName evidence="8">Ammonium transporter</fullName>
    </recommendedName>
</protein>
<keyword evidence="5 8" id="KW-1133">Transmembrane helix</keyword>
<feature type="transmembrane region" description="Helical" evidence="8">
    <location>
        <begin position="196"/>
        <end position="214"/>
    </location>
</feature>
<dbReference type="EMBL" id="QVQW01000107">
    <property type="protein sequence ID" value="RKU40394.1"/>
    <property type="molecule type" value="Genomic_DNA"/>
</dbReference>
<keyword evidence="6 8" id="KW-0472">Membrane</keyword>
<dbReference type="PRINTS" id="PR00342">
    <property type="entry name" value="RHESUSRHD"/>
</dbReference>